<dbReference type="FunCoup" id="G9EJI5">
    <property type="interactions" value="259"/>
</dbReference>
<name>G9EJI5_9GAMM</name>
<evidence type="ECO:0000256" key="1">
    <source>
        <dbReference type="ARBA" id="ARBA00001946"/>
    </source>
</evidence>
<dbReference type="EMBL" id="JH413797">
    <property type="protein sequence ID" value="EHL32573.1"/>
    <property type="molecule type" value="Genomic_DNA"/>
</dbReference>
<dbReference type="Pfam" id="PF00563">
    <property type="entry name" value="EAL"/>
    <property type="match status" value="1"/>
</dbReference>
<dbReference type="SUPFAM" id="SSF55073">
    <property type="entry name" value="Nucleotide cyclase"/>
    <property type="match status" value="1"/>
</dbReference>
<gene>
    <name evidence="7" type="ORF">LDG_5349</name>
</gene>
<dbReference type="Gene3D" id="3.20.20.450">
    <property type="entry name" value="EAL domain"/>
    <property type="match status" value="1"/>
</dbReference>
<dbReference type="InterPro" id="IPR035919">
    <property type="entry name" value="EAL_sf"/>
</dbReference>
<organism evidence="7 8">
    <name type="scientific">Legionella drancourtii LLAP12</name>
    <dbReference type="NCBI Taxonomy" id="658187"/>
    <lineage>
        <taxon>Bacteria</taxon>
        <taxon>Pseudomonadati</taxon>
        <taxon>Pseudomonadota</taxon>
        <taxon>Gammaproteobacteria</taxon>
        <taxon>Legionellales</taxon>
        <taxon>Legionellaceae</taxon>
        <taxon>Legionella</taxon>
    </lineage>
</organism>
<dbReference type="NCBIfam" id="TIGR00254">
    <property type="entry name" value="GGDEF"/>
    <property type="match status" value="1"/>
</dbReference>
<dbReference type="CDD" id="cd01949">
    <property type="entry name" value="GGDEF"/>
    <property type="match status" value="1"/>
</dbReference>
<dbReference type="AlphaFoldDB" id="G9EJI5"/>
<evidence type="ECO:0000256" key="4">
    <source>
        <dbReference type="ARBA" id="ARBA00051114"/>
    </source>
</evidence>
<dbReference type="InterPro" id="IPR052155">
    <property type="entry name" value="Biofilm_reg_signaling"/>
</dbReference>
<dbReference type="FunFam" id="3.30.70.270:FF:000001">
    <property type="entry name" value="Diguanylate cyclase domain protein"/>
    <property type="match status" value="1"/>
</dbReference>
<dbReference type="InterPro" id="IPR001633">
    <property type="entry name" value="EAL_dom"/>
</dbReference>
<evidence type="ECO:0000313" key="8">
    <source>
        <dbReference type="Proteomes" id="UP000002770"/>
    </source>
</evidence>
<dbReference type="FunFam" id="3.20.20.450:FF:000001">
    <property type="entry name" value="Cyclic di-GMP phosphodiesterase yahA"/>
    <property type="match status" value="1"/>
</dbReference>
<dbReference type="eggNOG" id="COG5001">
    <property type="taxonomic scope" value="Bacteria"/>
</dbReference>
<dbReference type="Pfam" id="PF00990">
    <property type="entry name" value="GGDEF"/>
    <property type="match status" value="1"/>
</dbReference>
<dbReference type="SUPFAM" id="SSF141868">
    <property type="entry name" value="EAL domain-like"/>
    <property type="match status" value="1"/>
</dbReference>
<dbReference type="Proteomes" id="UP000002770">
    <property type="component" value="Unassembled WGS sequence"/>
</dbReference>
<evidence type="ECO:0000256" key="2">
    <source>
        <dbReference type="ARBA" id="ARBA00012282"/>
    </source>
</evidence>
<feature type="domain" description="EAL" evidence="5">
    <location>
        <begin position="230"/>
        <end position="484"/>
    </location>
</feature>
<dbReference type="PROSITE" id="PS50883">
    <property type="entry name" value="EAL"/>
    <property type="match status" value="1"/>
</dbReference>
<dbReference type="PROSITE" id="PS50887">
    <property type="entry name" value="GGDEF"/>
    <property type="match status" value="1"/>
</dbReference>
<dbReference type="PANTHER" id="PTHR44757">
    <property type="entry name" value="DIGUANYLATE CYCLASE DGCP"/>
    <property type="match status" value="1"/>
</dbReference>
<dbReference type="InParanoid" id="G9EJI5"/>
<dbReference type="CDD" id="cd01948">
    <property type="entry name" value="EAL"/>
    <property type="match status" value="1"/>
</dbReference>
<dbReference type="InterPro" id="IPR029787">
    <property type="entry name" value="Nucleotide_cyclase"/>
</dbReference>
<dbReference type="Gene3D" id="3.30.70.270">
    <property type="match status" value="1"/>
</dbReference>
<dbReference type="InterPro" id="IPR000160">
    <property type="entry name" value="GGDEF_dom"/>
</dbReference>
<keyword evidence="8" id="KW-1185">Reference proteome</keyword>
<evidence type="ECO:0000259" key="6">
    <source>
        <dbReference type="PROSITE" id="PS50887"/>
    </source>
</evidence>
<feature type="domain" description="GGDEF" evidence="6">
    <location>
        <begin position="88"/>
        <end position="221"/>
    </location>
</feature>
<comment type="catalytic activity">
    <reaction evidence="4">
        <text>3',3'-c-di-GMP + H2O = 5'-phosphoguanylyl(3'-&gt;5')guanosine + H(+)</text>
        <dbReference type="Rhea" id="RHEA:24902"/>
        <dbReference type="ChEBI" id="CHEBI:15377"/>
        <dbReference type="ChEBI" id="CHEBI:15378"/>
        <dbReference type="ChEBI" id="CHEBI:58754"/>
        <dbReference type="ChEBI" id="CHEBI:58805"/>
        <dbReference type="EC" id="3.1.4.52"/>
    </reaction>
    <physiologicalReaction direction="left-to-right" evidence="4">
        <dbReference type="Rhea" id="RHEA:24903"/>
    </physiologicalReaction>
</comment>
<protein>
    <recommendedName>
        <fullName evidence="2">cyclic-guanylate-specific phosphodiesterase</fullName>
        <ecNumber evidence="2">3.1.4.52</ecNumber>
    </recommendedName>
</protein>
<dbReference type="GO" id="GO:0071111">
    <property type="term" value="F:cyclic-guanylate-specific phosphodiesterase activity"/>
    <property type="evidence" value="ECO:0007669"/>
    <property type="project" value="UniProtKB-EC"/>
</dbReference>
<proteinExistence type="predicted"/>
<dbReference type="SMART" id="SM00052">
    <property type="entry name" value="EAL"/>
    <property type="match status" value="1"/>
</dbReference>
<keyword evidence="3" id="KW-0973">c-di-GMP</keyword>
<reference evidence="7 8" key="1">
    <citation type="journal article" date="2011" name="BMC Genomics">
        <title>Insight into cross-talk between intra-amoebal pathogens.</title>
        <authorList>
            <person name="Gimenez G."/>
            <person name="Bertelli C."/>
            <person name="Moliner C."/>
            <person name="Robert C."/>
            <person name="Raoult D."/>
            <person name="Fournier P.E."/>
            <person name="Greub G."/>
        </authorList>
    </citation>
    <scope>NUCLEOTIDE SEQUENCE [LARGE SCALE GENOMIC DNA]</scope>
    <source>
        <strain evidence="7 8">LLAP12</strain>
    </source>
</reference>
<dbReference type="InterPro" id="IPR043128">
    <property type="entry name" value="Rev_trsase/Diguanyl_cyclase"/>
</dbReference>
<dbReference type="SMART" id="SM00267">
    <property type="entry name" value="GGDEF"/>
    <property type="match status" value="1"/>
</dbReference>
<evidence type="ECO:0000256" key="3">
    <source>
        <dbReference type="ARBA" id="ARBA00022636"/>
    </source>
</evidence>
<accession>G9EJI5</accession>
<sequence length="485" mass="55005">MSQKIDKVKIEKYNFTNDLIFECYSQPYTLDKKITGRIWSFRDITQRVILEKQLKYQATHDSLTGLPNRVLMLDRLGHVLDKAKRQNTLFAVIFFDLDRFKLINDSIGHDTGDELLKTVAKRLEFMLRGTDTLARLGGDEFIVIVDNIKNEFDAGTVATHLLESFNSNFEIAGQSLSVCSSAGISIFPRDGKTIGELLRNADAAMYQAKNSGGNQFQFYTAELGTQIKEKFVLENELHDAVLNNEFMIYYQPQFDITTQKISSVEALIRWNHPKRGILLPIDFIPAAEETGLIIPIGEWTLKTACEQNKKWQDAGFLPMRVAVNISLKQIKQFDFVQKIKGILDSTGLSPNWLELEITENVLLNAIELALSSLPELYAMGIHITLDDFGTGTSSINYLRKIPLDRLKIDQSFISNINLNTSDEVIIQSIISLAKKLNLKIVAEGVETQKQLEFLQSNHCEEVQGFYFSKPVAPSELELILQRPKE</sequence>
<dbReference type="GO" id="GO:0071732">
    <property type="term" value="P:cellular response to nitric oxide"/>
    <property type="evidence" value="ECO:0007669"/>
    <property type="project" value="UniProtKB-ARBA"/>
</dbReference>
<dbReference type="PANTHER" id="PTHR44757:SF2">
    <property type="entry name" value="BIOFILM ARCHITECTURE MAINTENANCE PROTEIN MBAA"/>
    <property type="match status" value="1"/>
</dbReference>
<dbReference type="STRING" id="658187.LDG_5349"/>
<dbReference type="HOGENOM" id="CLU_000445_70_50_6"/>
<evidence type="ECO:0000259" key="5">
    <source>
        <dbReference type="PROSITE" id="PS50883"/>
    </source>
</evidence>
<comment type="cofactor">
    <cofactor evidence="1">
        <name>Mg(2+)</name>
        <dbReference type="ChEBI" id="CHEBI:18420"/>
    </cofactor>
</comment>
<evidence type="ECO:0000313" key="7">
    <source>
        <dbReference type="EMBL" id="EHL32573.1"/>
    </source>
</evidence>
<dbReference type="EC" id="3.1.4.52" evidence="2"/>